<evidence type="ECO:0000256" key="1">
    <source>
        <dbReference type="SAM" id="Phobius"/>
    </source>
</evidence>
<accession>A0A7Y9LQN7</accession>
<keyword evidence="1" id="KW-0812">Transmembrane</keyword>
<proteinExistence type="predicted"/>
<feature type="transmembrane region" description="Helical" evidence="1">
    <location>
        <begin position="96"/>
        <end position="119"/>
    </location>
</feature>
<evidence type="ECO:0000313" key="3">
    <source>
        <dbReference type="Proteomes" id="UP000521748"/>
    </source>
</evidence>
<keyword evidence="1" id="KW-1133">Transmembrane helix</keyword>
<dbReference type="RefSeq" id="WP_179387679.1">
    <property type="nucleotide sequence ID" value="NZ_JACBYQ010000001.1"/>
</dbReference>
<feature type="transmembrane region" description="Helical" evidence="1">
    <location>
        <begin position="20"/>
        <end position="43"/>
    </location>
</feature>
<keyword evidence="1" id="KW-0472">Membrane</keyword>
<reference evidence="2 3" key="1">
    <citation type="submission" date="2020-07" db="EMBL/GenBank/DDBJ databases">
        <title>Sequencing the genomes of 1000 actinobacteria strains.</title>
        <authorList>
            <person name="Klenk H.-P."/>
        </authorList>
    </citation>
    <scope>NUCLEOTIDE SEQUENCE [LARGE SCALE GENOMIC DNA]</scope>
    <source>
        <strain evidence="2 3">DSM 102047</strain>
    </source>
</reference>
<keyword evidence="3" id="KW-1185">Reference proteome</keyword>
<dbReference type="EMBL" id="JACBYQ010000001">
    <property type="protein sequence ID" value="NYE93819.1"/>
    <property type="molecule type" value="Genomic_DNA"/>
</dbReference>
<gene>
    <name evidence="2" type="ORF">FHU41_000040</name>
</gene>
<dbReference type="Proteomes" id="UP000521748">
    <property type="component" value="Unassembled WGS sequence"/>
</dbReference>
<comment type="caution">
    <text evidence="2">The sequence shown here is derived from an EMBL/GenBank/DDBJ whole genome shotgun (WGS) entry which is preliminary data.</text>
</comment>
<evidence type="ECO:0000313" key="2">
    <source>
        <dbReference type="EMBL" id="NYE93819.1"/>
    </source>
</evidence>
<dbReference type="AlphaFoldDB" id="A0A7Y9LQN7"/>
<protein>
    <submittedName>
        <fullName evidence="2">Putative membrane protein</fullName>
    </submittedName>
</protein>
<feature type="transmembrane region" description="Helical" evidence="1">
    <location>
        <begin position="63"/>
        <end position="84"/>
    </location>
</feature>
<name>A0A7Y9LQN7_9MICC</name>
<sequence>MPYPLPPAPPRAGQRNVLGALSLVVAAFAAVLKLAVGLVSYFLPSLVYSWHLSLSSVTLFFNLASGFEAVLAAIAIVLGAVALVRRGYAKRAGAAGLGLGTALLLGYLVNLLIQLFFVAGAN</sequence>
<organism evidence="2 3">
    <name type="scientific">Psychromicrobium silvestre</name>
    <dbReference type="NCBI Taxonomy" id="1645614"/>
    <lineage>
        <taxon>Bacteria</taxon>
        <taxon>Bacillati</taxon>
        <taxon>Actinomycetota</taxon>
        <taxon>Actinomycetes</taxon>
        <taxon>Micrococcales</taxon>
        <taxon>Micrococcaceae</taxon>
        <taxon>Psychromicrobium</taxon>
    </lineage>
</organism>